<sequence length="124" mass="14833">MIIIGQAEIRDTAVNVVYKWYRKRGWRVVIQKRKPYDLVANKGNNRRYVEIKGTMNQPNNFRALLSKNEKLFIDKCRANKMHYRLHVVAGIGRYKEIIHKWYSERKLSQPKPAGHYYITVKLKD</sequence>
<evidence type="ECO:0000313" key="2">
    <source>
        <dbReference type="EMBL" id="OGF14029.1"/>
    </source>
</evidence>
<comment type="caution">
    <text evidence="2">The sequence shown here is derived from an EMBL/GenBank/DDBJ whole genome shotgun (WGS) entry which is preliminary data.</text>
</comment>
<feature type="domain" description="Protein NO VEIN C-terminal" evidence="1">
    <location>
        <begin position="12"/>
        <end position="94"/>
    </location>
</feature>
<proteinExistence type="predicted"/>
<dbReference type="InterPro" id="IPR024975">
    <property type="entry name" value="NOV_C"/>
</dbReference>
<organism evidence="2 3">
    <name type="scientific">Candidatus Edwardsbacteria bacterium GWF2_54_11</name>
    <dbReference type="NCBI Taxonomy" id="1817851"/>
    <lineage>
        <taxon>Bacteria</taxon>
        <taxon>Candidatus Edwardsiibacteriota</taxon>
    </lineage>
</organism>
<name>A0A1F5RHY1_9BACT</name>
<dbReference type="EMBL" id="MFFM01000009">
    <property type="protein sequence ID" value="OGF14029.1"/>
    <property type="molecule type" value="Genomic_DNA"/>
</dbReference>
<reference evidence="2 3" key="1">
    <citation type="journal article" date="2016" name="Nat. Commun.">
        <title>Thousands of microbial genomes shed light on interconnected biogeochemical processes in an aquifer system.</title>
        <authorList>
            <person name="Anantharaman K."/>
            <person name="Brown C.T."/>
            <person name="Hug L.A."/>
            <person name="Sharon I."/>
            <person name="Castelle C.J."/>
            <person name="Probst A.J."/>
            <person name="Thomas B.C."/>
            <person name="Singh A."/>
            <person name="Wilkins M.J."/>
            <person name="Karaoz U."/>
            <person name="Brodie E.L."/>
            <person name="Williams K.H."/>
            <person name="Hubbard S.S."/>
            <person name="Banfield J.F."/>
        </authorList>
    </citation>
    <scope>NUCLEOTIDE SEQUENCE [LARGE SCALE GENOMIC DNA]</scope>
</reference>
<evidence type="ECO:0000259" key="1">
    <source>
        <dbReference type="Pfam" id="PF13020"/>
    </source>
</evidence>
<dbReference type="AlphaFoldDB" id="A0A1F5RHY1"/>
<dbReference type="Proteomes" id="UP000177230">
    <property type="component" value="Unassembled WGS sequence"/>
</dbReference>
<protein>
    <recommendedName>
        <fullName evidence="1">Protein NO VEIN C-terminal domain-containing protein</fullName>
    </recommendedName>
</protein>
<evidence type="ECO:0000313" key="3">
    <source>
        <dbReference type="Proteomes" id="UP000177230"/>
    </source>
</evidence>
<accession>A0A1F5RHY1</accession>
<dbReference type="Pfam" id="PF13020">
    <property type="entry name" value="NOV_C"/>
    <property type="match status" value="1"/>
</dbReference>
<gene>
    <name evidence="2" type="ORF">A2024_05710</name>
</gene>